<evidence type="ECO:0000256" key="2">
    <source>
        <dbReference type="ARBA" id="ARBA00022617"/>
    </source>
</evidence>
<dbReference type="EMBL" id="JBBUTI010000002">
    <property type="protein sequence ID" value="MEK8045481.1"/>
    <property type="molecule type" value="Genomic_DNA"/>
</dbReference>
<organism evidence="6 7">
    <name type="scientific">Ideonella margarita</name>
    <dbReference type="NCBI Taxonomy" id="2984191"/>
    <lineage>
        <taxon>Bacteria</taxon>
        <taxon>Pseudomonadati</taxon>
        <taxon>Pseudomonadota</taxon>
        <taxon>Betaproteobacteria</taxon>
        <taxon>Burkholderiales</taxon>
        <taxon>Sphaerotilaceae</taxon>
        <taxon>Ideonella</taxon>
    </lineage>
</organism>
<dbReference type="CDD" id="cd00454">
    <property type="entry name" value="TrHb1_N"/>
    <property type="match status" value="1"/>
</dbReference>
<keyword evidence="7" id="KW-1185">Reference proteome</keyword>
<dbReference type="Pfam" id="PF01152">
    <property type="entry name" value="Bac_globin"/>
    <property type="match status" value="1"/>
</dbReference>
<dbReference type="SUPFAM" id="SSF46458">
    <property type="entry name" value="Globin-like"/>
    <property type="match status" value="1"/>
</dbReference>
<name>A0ABU9C3G6_9BURK</name>
<dbReference type="Proteomes" id="UP001379945">
    <property type="component" value="Unassembled WGS sequence"/>
</dbReference>
<proteinExistence type="predicted"/>
<evidence type="ECO:0000256" key="1">
    <source>
        <dbReference type="ARBA" id="ARBA00022448"/>
    </source>
</evidence>
<evidence type="ECO:0000313" key="7">
    <source>
        <dbReference type="Proteomes" id="UP001379945"/>
    </source>
</evidence>
<feature type="chain" id="PRO_5045098526" evidence="5">
    <location>
        <begin position="36"/>
        <end position="172"/>
    </location>
</feature>
<keyword evidence="2" id="KW-0349">Heme</keyword>
<dbReference type="InterPro" id="IPR009050">
    <property type="entry name" value="Globin-like_sf"/>
</dbReference>
<dbReference type="RefSeq" id="WP_341397666.1">
    <property type="nucleotide sequence ID" value="NZ_JBBUTI010000002.1"/>
</dbReference>
<keyword evidence="5" id="KW-0732">Signal</keyword>
<feature type="signal peptide" evidence="5">
    <location>
        <begin position="1"/>
        <end position="35"/>
    </location>
</feature>
<protein>
    <submittedName>
        <fullName evidence="6">Group 1 truncated hemoglobin</fullName>
    </submittedName>
</protein>
<reference evidence="6 7" key="1">
    <citation type="submission" date="2024-04" db="EMBL/GenBank/DDBJ databases">
        <title>Novel species of the genus Ideonella isolated from streams.</title>
        <authorList>
            <person name="Lu H."/>
        </authorList>
    </citation>
    <scope>NUCLEOTIDE SEQUENCE [LARGE SCALE GENOMIC DNA]</scope>
    <source>
        <strain evidence="6 7">LYT19W</strain>
    </source>
</reference>
<evidence type="ECO:0000313" key="6">
    <source>
        <dbReference type="EMBL" id="MEK8045481.1"/>
    </source>
</evidence>
<evidence type="ECO:0000256" key="5">
    <source>
        <dbReference type="SAM" id="SignalP"/>
    </source>
</evidence>
<accession>A0ABU9C3G6</accession>
<keyword evidence="3" id="KW-0479">Metal-binding</keyword>
<keyword evidence="4" id="KW-0408">Iron</keyword>
<gene>
    <name evidence="6" type="ORF">AACH00_03865</name>
</gene>
<comment type="caution">
    <text evidence="6">The sequence shown here is derived from an EMBL/GenBank/DDBJ whole genome shotgun (WGS) entry which is preliminary data.</text>
</comment>
<evidence type="ECO:0000256" key="4">
    <source>
        <dbReference type="ARBA" id="ARBA00023004"/>
    </source>
</evidence>
<dbReference type="InterPro" id="IPR001486">
    <property type="entry name" value="Hemoglobin_trunc"/>
</dbReference>
<sequence length="172" mass="18218">MTAHTLRPAFFKAPATLTATLLGAWLTMHGPAAHAQAAMPAAAPTSTTAAVPVDAGTFAAFGARAGLGELGTDFVARLQRDPRTAPFFEKTNAPELATKLADQFCQVLGGGCAYKGADMKTAHRDLDIRKQDFNALVEVLQQSMDARGIPFTAQNRLLAALAPMHRDSITVR</sequence>
<evidence type="ECO:0000256" key="3">
    <source>
        <dbReference type="ARBA" id="ARBA00022723"/>
    </source>
</evidence>
<keyword evidence="1" id="KW-0813">Transport</keyword>
<dbReference type="Gene3D" id="1.10.490.10">
    <property type="entry name" value="Globins"/>
    <property type="match status" value="1"/>
</dbReference>
<dbReference type="InterPro" id="IPR012292">
    <property type="entry name" value="Globin/Proto"/>
</dbReference>